<gene>
    <name evidence="2" type="ORF">HMPREF0970_00243</name>
</gene>
<dbReference type="EMBL" id="ACYT02000011">
    <property type="protein sequence ID" value="EFF80815.1"/>
    <property type="molecule type" value="Genomic_DNA"/>
</dbReference>
<feature type="non-terminal residue" evidence="2">
    <location>
        <position position="1"/>
    </location>
</feature>
<protein>
    <submittedName>
        <fullName evidence="2">Uncharacterized protein</fullName>
    </submittedName>
</protein>
<reference evidence="2 3" key="1">
    <citation type="submission" date="2009-10" db="EMBL/GenBank/DDBJ databases">
        <authorList>
            <person name="Weinstock G."/>
            <person name="Sodergren E."/>
            <person name="Clifton S."/>
            <person name="Fulton L."/>
            <person name="Fulton B."/>
            <person name="Courtney L."/>
            <person name="Fronick C."/>
            <person name="Harrison M."/>
            <person name="Strong C."/>
            <person name="Farmer C."/>
            <person name="Delahaunty K."/>
            <person name="Markovic C."/>
            <person name="Hall O."/>
            <person name="Minx P."/>
            <person name="Tomlinson C."/>
            <person name="Mitreva M."/>
            <person name="Nelson J."/>
            <person name="Hou S."/>
            <person name="Wollam A."/>
            <person name="Pepin K.H."/>
            <person name="Johnson M."/>
            <person name="Bhonagiri V."/>
            <person name="Nash W.E."/>
            <person name="Warren W."/>
            <person name="Chinwalla A."/>
            <person name="Mardis E.R."/>
            <person name="Wilson R.K."/>
        </authorList>
    </citation>
    <scope>NUCLEOTIDE SEQUENCE [LARGE SCALE GENOMIC DNA]</scope>
    <source>
        <strain evidence="2 3">F0309</strain>
    </source>
</reference>
<evidence type="ECO:0000256" key="1">
    <source>
        <dbReference type="SAM" id="MobiDB-lite"/>
    </source>
</evidence>
<proteinExistence type="predicted"/>
<dbReference type="Proteomes" id="UP000003150">
    <property type="component" value="Unassembled WGS sequence"/>
</dbReference>
<sequence>RPRRELRSARRLEARPGPAGLAPPSSRAATHTTAAIPAGHASLFLWLLRLLLQHMTTAGNTPDEIGK</sequence>
<feature type="region of interest" description="Disordered" evidence="1">
    <location>
        <begin position="1"/>
        <end position="32"/>
    </location>
</feature>
<name>D4TWD4_9ACTO</name>
<comment type="caution">
    <text evidence="2">The sequence shown here is derived from an EMBL/GenBank/DDBJ whole genome shotgun (WGS) entry which is preliminary data.</text>
</comment>
<dbReference type="AlphaFoldDB" id="D4TWD4"/>
<dbReference type="HOGENOM" id="CLU_2818176_0_0_11"/>
<evidence type="ECO:0000313" key="3">
    <source>
        <dbReference type="Proteomes" id="UP000003150"/>
    </source>
</evidence>
<organism evidence="2 3">
    <name type="scientific">Schaalia odontolytica F0309</name>
    <dbReference type="NCBI Taxonomy" id="649742"/>
    <lineage>
        <taxon>Bacteria</taxon>
        <taxon>Bacillati</taxon>
        <taxon>Actinomycetota</taxon>
        <taxon>Actinomycetes</taxon>
        <taxon>Actinomycetales</taxon>
        <taxon>Actinomycetaceae</taxon>
        <taxon>Schaalia</taxon>
    </lineage>
</organism>
<dbReference type="RefSeq" id="WP_003794182.1">
    <property type="nucleotide sequence ID" value="NZ_GG753639.1"/>
</dbReference>
<accession>D4TWD4</accession>
<feature type="compositionally biased region" description="Basic and acidic residues" evidence="1">
    <location>
        <begin position="1"/>
        <end position="14"/>
    </location>
</feature>
<evidence type="ECO:0000313" key="2">
    <source>
        <dbReference type="EMBL" id="EFF80815.1"/>
    </source>
</evidence>